<evidence type="ECO:0000313" key="1">
    <source>
        <dbReference type="Proteomes" id="UP000694941"/>
    </source>
</evidence>
<sequence length="119" mass="13735">MVHQQCLLNAQLAMFISTASYLDTFGCIYFMDVMAPDGDQCLRPSSHQPVRRLKRRLVTRVQNTQERQHLDCIQQQQSCGRSEMVQTSVSPVLLHVNQEEIEPANFLYVMVRLSCSEFL</sequence>
<organism evidence="1 2">
    <name type="scientific">Limulus polyphemus</name>
    <name type="common">Atlantic horseshoe crab</name>
    <dbReference type="NCBI Taxonomy" id="6850"/>
    <lineage>
        <taxon>Eukaryota</taxon>
        <taxon>Metazoa</taxon>
        <taxon>Ecdysozoa</taxon>
        <taxon>Arthropoda</taxon>
        <taxon>Chelicerata</taxon>
        <taxon>Merostomata</taxon>
        <taxon>Xiphosura</taxon>
        <taxon>Limulidae</taxon>
        <taxon>Limulus</taxon>
    </lineage>
</organism>
<dbReference type="Proteomes" id="UP000694941">
    <property type="component" value="Unplaced"/>
</dbReference>
<proteinExistence type="predicted"/>
<gene>
    <name evidence="2" type="primary">LOC111085705</name>
</gene>
<accession>A0ABM1SCB6</accession>
<evidence type="ECO:0000313" key="2">
    <source>
        <dbReference type="RefSeq" id="XP_022241271.1"/>
    </source>
</evidence>
<protein>
    <submittedName>
        <fullName evidence="2">Uncharacterized protein LOC111085705</fullName>
    </submittedName>
</protein>
<dbReference type="RefSeq" id="XP_022241271.1">
    <property type="nucleotide sequence ID" value="XM_022385563.1"/>
</dbReference>
<keyword evidence="1" id="KW-1185">Reference proteome</keyword>
<reference evidence="2" key="1">
    <citation type="submission" date="2025-08" db="UniProtKB">
        <authorList>
            <consortium name="RefSeq"/>
        </authorList>
    </citation>
    <scope>IDENTIFICATION</scope>
    <source>
        <tissue evidence="2">Muscle</tissue>
    </source>
</reference>
<dbReference type="GeneID" id="111085705"/>
<name>A0ABM1SCB6_LIMPO</name>